<dbReference type="RefSeq" id="WP_249511151.1">
    <property type="nucleotide sequence ID" value="NZ_CP093362.1"/>
</dbReference>
<comment type="catalytic activity">
    <reaction evidence="9">
        <text>(6S)-5,6,7,8-tetrahydrofolyl-(gamma-L-Glu)(n) + L-glutamate + ATP = (6S)-5,6,7,8-tetrahydrofolyl-(gamma-L-Glu)(n+1) + ADP + phosphate + H(+)</text>
        <dbReference type="Rhea" id="RHEA:10580"/>
        <dbReference type="Rhea" id="RHEA-COMP:14738"/>
        <dbReference type="Rhea" id="RHEA-COMP:14740"/>
        <dbReference type="ChEBI" id="CHEBI:15378"/>
        <dbReference type="ChEBI" id="CHEBI:29985"/>
        <dbReference type="ChEBI" id="CHEBI:30616"/>
        <dbReference type="ChEBI" id="CHEBI:43474"/>
        <dbReference type="ChEBI" id="CHEBI:141005"/>
        <dbReference type="ChEBI" id="CHEBI:456216"/>
        <dbReference type="EC" id="6.3.2.17"/>
    </reaction>
</comment>
<evidence type="ECO:0000256" key="10">
    <source>
        <dbReference type="PIRNR" id="PIRNR001563"/>
    </source>
</evidence>
<dbReference type="Proteomes" id="UP000831859">
    <property type="component" value="Chromosome"/>
</dbReference>
<dbReference type="InterPro" id="IPR036565">
    <property type="entry name" value="Mur-like_cat_sf"/>
</dbReference>
<keyword evidence="6 10" id="KW-0067">ATP-binding</keyword>
<dbReference type="Pfam" id="PF08245">
    <property type="entry name" value="Mur_ligase_M"/>
    <property type="match status" value="1"/>
</dbReference>
<proteinExistence type="inferred from homology"/>
<dbReference type="EC" id="6.3.2.17" evidence="2"/>
<comment type="similarity">
    <text evidence="1 10">Belongs to the folylpolyglutamate synthase family.</text>
</comment>
<dbReference type="NCBIfam" id="TIGR01499">
    <property type="entry name" value="folC"/>
    <property type="match status" value="1"/>
</dbReference>
<dbReference type="InterPro" id="IPR013221">
    <property type="entry name" value="Mur_ligase_cen"/>
</dbReference>
<feature type="domain" description="Mur ligase central" evidence="12">
    <location>
        <begin position="44"/>
        <end position="270"/>
    </location>
</feature>
<evidence type="ECO:0000256" key="3">
    <source>
        <dbReference type="ARBA" id="ARBA00022598"/>
    </source>
</evidence>
<evidence type="ECO:0000259" key="11">
    <source>
        <dbReference type="Pfam" id="PF02875"/>
    </source>
</evidence>
<accession>A0ABY4PH62</accession>
<dbReference type="SUPFAM" id="SSF53244">
    <property type="entry name" value="MurD-like peptide ligases, peptide-binding domain"/>
    <property type="match status" value="1"/>
</dbReference>
<sequence length="433" mass="48744">MNYEDAINFIHGRHKFSKHPTLDVIKSLLFKLNNPQDKINGIHIAGTNGKGSTLTFLRNIFQAEGLNVGSFTSPFLIKFNERISVNGIPIKDSEIIDLINLIKPIVEQMDDDLAGDGPTEFEIVTTMMFLYFAKNPVDIVLVEVGIGGLLDSTNVFTPKVSVITTIGYDHMKILGNTLSEIAAQKAGIVKEKVDCVVGKLPTEALNVIKSICEDKRSKLFIPDYNYCIHKEREGSWSEKFLFSDNKNELKDLTIKMLGNYQIDNAGCAIEAYVRYKALNNEPINVKVIKKGLLNSFWAGRFEKVSVDPLVVIDGAHNQPAIVELADLLKNHFHNYDIYIVLAILDDKQYMNMINILAKIKNVHITLTEFNGPNNRKSTDMSEVIGDIYSENKVNFVPQWKLAIMDNAKQMSADDLLLITGSLYFISDVRKLFY</sequence>
<keyword evidence="3 10" id="KW-0436">Ligase</keyword>
<evidence type="ECO:0000256" key="9">
    <source>
        <dbReference type="ARBA" id="ARBA00047493"/>
    </source>
</evidence>
<evidence type="ECO:0000256" key="1">
    <source>
        <dbReference type="ARBA" id="ARBA00008276"/>
    </source>
</evidence>
<dbReference type="PANTHER" id="PTHR11136">
    <property type="entry name" value="FOLYLPOLYGLUTAMATE SYNTHASE-RELATED"/>
    <property type="match status" value="1"/>
</dbReference>
<evidence type="ECO:0000313" key="13">
    <source>
        <dbReference type="EMBL" id="UQS85173.1"/>
    </source>
</evidence>
<evidence type="ECO:0000259" key="12">
    <source>
        <dbReference type="Pfam" id="PF08245"/>
    </source>
</evidence>
<keyword evidence="14" id="KW-1185">Reference proteome</keyword>
<protein>
    <recommendedName>
        <fullName evidence="2">tetrahydrofolate synthase</fullName>
        <ecNumber evidence="2">6.3.2.17</ecNumber>
    </recommendedName>
    <alternativeName>
        <fullName evidence="8">Tetrahydrofolylpolyglutamate synthase</fullName>
    </alternativeName>
</protein>
<dbReference type="Pfam" id="PF02875">
    <property type="entry name" value="Mur_ligase_C"/>
    <property type="match status" value="1"/>
</dbReference>
<feature type="domain" description="Mur ligase C-terminal" evidence="11">
    <location>
        <begin position="299"/>
        <end position="421"/>
    </location>
</feature>
<evidence type="ECO:0000256" key="5">
    <source>
        <dbReference type="ARBA" id="ARBA00022741"/>
    </source>
</evidence>
<dbReference type="InterPro" id="IPR004101">
    <property type="entry name" value="Mur_ligase_C"/>
</dbReference>
<keyword evidence="7" id="KW-0460">Magnesium</keyword>
<dbReference type="PIRSF" id="PIRSF001563">
    <property type="entry name" value="Folylpolyglu_synth"/>
    <property type="match status" value="1"/>
</dbReference>
<evidence type="ECO:0000256" key="7">
    <source>
        <dbReference type="ARBA" id="ARBA00022842"/>
    </source>
</evidence>
<evidence type="ECO:0000256" key="4">
    <source>
        <dbReference type="ARBA" id="ARBA00022723"/>
    </source>
</evidence>
<evidence type="ECO:0000256" key="2">
    <source>
        <dbReference type="ARBA" id="ARBA00013025"/>
    </source>
</evidence>
<gene>
    <name evidence="13" type="ORF">MOO46_00800</name>
</gene>
<dbReference type="InterPro" id="IPR001645">
    <property type="entry name" value="Folylpolyglutamate_synth"/>
</dbReference>
<evidence type="ECO:0000256" key="6">
    <source>
        <dbReference type="ARBA" id="ARBA00022840"/>
    </source>
</evidence>
<organism evidence="13 14">
    <name type="scientific">Apilactobacillus apisilvae</name>
    <dbReference type="NCBI Taxonomy" id="2923364"/>
    <lineage>
        <taxon>Bacteria</taxon>
        <taxon>Bacillati</taxon>
        <taxon>Bacillota</taxon>
        <taxon>Bacilli</taxon>
        <taxon>Lactobacillales</taxon>
        <taxon>Lactobacillaceae</taxon>
        <taxon>Apilactobacillus</taxon>
    </lineage>
</organism>
<keyword evidence="5 10" id="KW-0547">Nucleotide-binding</keyword>
<dbReference type="Gene3D" id="3.90.190.20">
    <property type="entry name" value="Mur ligase, C-terminal domain"/>
    <property type="match status" value="1"/>
</dbReference>
<dbReference type="PANTHER" id="PTHR11136:SF0">
    <property type="entry name" value="DIHYDROFOLATE SYNTHETASE-RELATED"/>
    <property type="match status" value="1"/>
</dbReference>
<evidence type="ECO:0000313" key="14">
    <source>
        <dbReference type="Proteomes" id="UP000831859"/>
    </source>
</evidence>
<dbReference type="Gene3D" id="3.40.1190.10">
    <property type="entry name" value="Mur-like, catalytic domain"/>
    <property type="match status" value="1"/>
</dbReference>
<dbReference type="SUPFAM" id="SSF53623">
    <property type="entry name" value="MurD-like peptide ligases, catalytic domain"/>
    <property type="match status" value="1"/>
</dbReference>
<dbReference type="InterPro" id="IPR036615">
    <property type="entry name" value="Mur_ligase_C_dom_sf"/>
</dbReference>
<evidence type="ECO:0000256" key="8">
    <source>
        <dbReference type="ARBA" id="ARBA00030592"/>
    </source>
</evidence>
<reference evidence="13 14" key="1">
    <citation type="journal article" date="2022" name="Int. J. Syst. Evol. Microbiol.">
        <title>Apilactobacillus apisilvae sp. nov., Nicolia spurrieriana gen. nov. sp. nov., Bombilactobacillus folatiphilus sp. nov. and Bombilactobacillus thymidiniphilus sp. nov., four new lactic acid bacterial isolates from stingless bees Tetragonula carbonaria and Austroplebeia australis.</title>
        <authorList>
            <person name="Oliphant S.A."/>
            <person name="Watson-Haigh N.S."/>
            <person name="Sumby K.M."/>
            <person name="Gardner J."/>
            <person name="Groom S."/>
            <person name="Jiranek V."/>
        </authorList>
    </citation>
    <scope>NUCLEOTIDE SEQUENCE [LARGE SCALE GENOMIC DNA]</scope>
    <source>
        <strain evidence="13 14">SG5_A10</strain>
    </source>
</reference>
<name>A0ABY4PH62_9LACO</name>
<keyword evidence="4" id="KW-0479">Metal-binding</keyword>
<dbReference type="EMBL" id="CP093362">
    <property type="protein sequence ID" value="UQS85173.1"/>
    <property type="molecule type" value="Genomic_DNA"/>
</dbReference>